<organism evidence="1 2">
    <name type="scientific">Actinokineospora soli</name>
    <dbReference type="NCBI Taxonomy" id="1048753"/>
    <lineage>
        <taxon>Bacteria</taxon>
        <taxon>Bacillati</taxon>
        <taxon>Actinomycetota</taxon>
        <taxon>Actinomycetes</taxon>
        <taxon>Pseudonocardiales</taxon>
        <taxon>Pseudonocardiaceae</taxon>
        <taxon>Actinokineospora</taxon>
    </lineage>
</organism>
<accession>A0ABW2U140</accession>
<dbReference type="Proteomes" id="UP001596512">
    <property type="component" value="Unassembled WGS sequence"/>
</dbReference>
<sequence length="108" mass="10906">MTLALLAGSQAALHLLLTHVTHPGSSAGPIAMTAAHVAATLLAVWLHTRAGQAFDVLAAALRGLVRALSAPPSSPAATPPRPAFPRVGALLAVVMRVVCGRRGPPVLS</sequence>
<dbReference type="EMBL" id="JBHTEY010000004">
    <property type="protein sequence ID" value="MFC7618453.1"/>
    <property type="molecule type" value="Genomic_DNA"/>
</dbReference>
<protein>
    <recommendedName>
        <fullName evidence="3">Low temperature requirement A protein (LtrA)</fullName>
    </recommendedName>
</protein>
<proteinExistence type="predicted"/>
<comment type="caution">
    <text evidence="1">The sequence shown here is derived from an EMBL/GenBank/DDBJ whole genome shotgun (WGS) entry which is preliminary data.</text>
</comment>
<evidence type="ECO:0000313" key="2">
    <source>
        <dbReference type="Proteomes" id="UP001596512"/>
    </source>
</evidence>
<name>A0ABW2U140_9PSEU</name>
<gene>
    <name evidence="1" type="ORF">ACFQV2_39015</name>
</gene>
<evidence type="ECO:0008006" key="3">
    <source>
        <dbReference type="Google" id="ProtNLM"/>
    </source>
</evidence>
<reference evidence="2" key="1">
    <citation type="journal article" date="2019" name="Int. J. Syst. Evol. Microbiol.">
        <title>The Global Catalogue of Microorganisms (GCM) 10K type strain sequencing project: providing services to taxonomists for standard genome sequencing and annotation.</title>
        <authorList>
            <consortium name="The Broad Institute Genomics Platform"/>
            <consortium name="The Broad Institute Genome Sequencing Center for Infectious Disease"/>
            <person name="Wu L."/>
            <person name="Ma J."/>
        </authorList>
    </citation>
    <scope>NUCLEOTIDE SEQUENCE [LARGE SCALE GENOMIC DNA]</scope>
    <source>
        <strain evidence="2">JCM 17695</strain>
    </source>
</reference>
<evidence type="ECO:0000313" key="1">
    <source>
        <dbReference type="EMBL" id="MFC7618453.1"/>
    </source>
</evidence>
<keyword evidence="2" id="KW-1185">Reference proteome</keyword>